<evidence type="ECO:0000313" key="5">
    <source>
        <dbReference type="EMBL" id="TKW01840.1"/>
    </source>
</evidence>
<evidence type="ECO:0000313" key="6">
    <source>
        <dbReference type="Proteomes" id="UP000298652"/>
    </source>
</evidence>
<dbReference type="InterPro" id="IPR011333">
    <property type="entry name" value="SKP1/BTB/POZ_sf"/>
</dbReference>
<dbReference type="InterPro" id="IPR045005">
    <property type="entry name" value="BPM1-6"/>
</dbReference>
<dbReference type="Pfam" id="PF00651">
    <property type="entry name" value="BTB"/>
    <property type="match status" value="1"/>
</dbReference>
<evidence type="ECO:0000256" key="1">
    <source>
        <dbReference type="ARBA" id="ARBA00004906"/>
    </source>
</evidence>
<accession>A0A4U6THM8</accession>
<dbReference type="Pfam" id="PF22486">
    <property type="entry name" value="MATH_2"/>
    <property type="match status" value="1"/>
</dbReference>
<evidence type="ECO:0000259" key="3">
    <source>
        <dbReference type="PROSITE" id="PS50097"/>
    </source>
</evidence>
<dbReference type="Gene3D" id="1.25.40.420">
    <property type="match status" value="1"/>
</dbReference>
<dbReference type="EMBL" id="CM016559">
    <property type="protein sequence ID" value="TKW01840.1"/>
    <property type="molecule type" value="Genomic_DNA"/>
</dbReference>
<dbReference type="GO" id="GO:0016567">
    <property type="term" value="P:protein ubiquitination"/>
    <property type="evidence" value="ECO:0007669"/>
    <property type="project" value="InterPro"/>
</dbReference>
<dbReference type="SUPFAM" id="SSF54695">
    <property type="entry name" value="POZ domain"/>
    <property type="match status" value="1"/>
</dbReference>
<dbReference type="CDD" id="cd00121">
    <property type="entry name" value="MATH"/>
    <property type="match status" value="1"/>
</dbReference>
<dbReference type="InterPro" id="IPR056423">
    <property type="entry name" value="BACK_BPM_SPOP"/>
</dbReference>
<evidence type="ECO:0008006" key="7">
    <source>
        <dbReference type="Google" id="ProtNLM"/>
    </source>
</evidence>
<reference evidence="5" key="1">
    <citation type="submission" date="2019-03" db="EMBL/GenBank/DDBJ databases">
        <title>WGS assembly of Setaria viridis.</title>
        <authorList>
            <person name="Huang P."/>
            <person name="Jenkins J."/>
            <person name="Grimwood J."/>
            <person name="Barry K."/>
            <person name="Healey A."/>
            <person name="Mamidi S."/>
            <person name="Sreedasyam A."/>
            <person name="Shu S."/>
            <person name="Feldman M."/>
            <person name="Wu J."/>
            <person name="Yu Y."/>
            <person name="Chen C."/>
            <person name="Johnson J."/>
            <person name="Rokhsar D."/>
            <person name="Baxter I."/>
            <person name="Schmutz J."/>
            <person name="Brutnell T."/>
            <person name="Kellogg E."/>
        </authorList>
    </citation>
    <scope>NUCLEOTIDE SEQUENCE [LARGE SCALE GENOMIC DNA]</scope>
</reference>
<dbReference type="PROSITE" id="PS50144">
    <property type="entry name" value="MATH"/>
    <property type="match status" value="1"/>
</dbReference>
<sequence length="369" mass="40583">MPPTSSSSSAGGSSGSMSTVVADMATGWHVLRIRCYSAIKAAGNNKYIRSGNFNIGGHSWYITYYPAGYDDDSVGFMSLFLYLDEAATDHAVVNARLKFSLLDHQGKPDSAYSKDHGQIMSFKSAPAPVGWGYTRFLKTDAIWEGSKHFKHDRFIIRCDVTVFLGIRTEAATRQAVAVPPSDLHKALAELLSKGEGADVTFDVDGELFPAHRNVLGARSSVFKAELFGSMKEKMAAPVVIRDMESYVFKALLHFIYTDSLPAMEAGEEIVMAQHLLVAADRYDLKRLKSICENKLCGRVTKRTAMTTLVLAEQHGCRGLKEACFAYLLSLGSLKAVMDTDGYDHLRSSCPSLHDELIAKLDVSKRTKKD</sequence>
<dbReference type="SMART" id="SM00225">
    <property type="entry name" value="BTB"/>
    <property type="match status" value="1"/>
</dbReference>
<dbReference type="AlphaFoldDB" id="A0A4U6THM8"/>
<dbReference type="InterPro" id="IPR000210">
    <property type="entry name" value="BTB/POZ_dom"/>
</dbReference>
<dbReference type="CDD" id="cd18280">
    <property type="entry name" value="BTB_POZ_BPM_plant"/>
    <property type="match status" value="1"/>
</dbReference>
<gene>
    <name evidence="5" type="ORF">SEVIR_8G205600v2</name>
</gene>
<dbReference type="InterPro" id="IPR002083">
    <property type="entry name" value="MATH/TRAF_dom"/>
</dbReference>
<comment type="pathway">
    <text evidence="1">Protein modification; protein ubiquitination.</text>
</comment>
<protein>
    <recommendedName>
        <fullName evidence="7">BTB domain-containing protein</fullName>
    </recommendedName>
</protein>
<dbReference type="PANTHER" id="PTHR26379">
    <property type="entry name" value="BTB/POZ AND MATH DOMAIN-CONTAINING PROTEIN 1"/>
    <property type="match status" value="1"/>
</dbReference>
<dbReference type="Gene3D" id="3.30.710.10">
    <property type="entry name" value="Potassium Channel Kv1.1, Chain A"/>
    <property type="match status" value="1"/>
</dbReference>
<dbReference type="Gramene" id="TKW01840">
    <property type="protein sequence ID" value="TKW01840"/>
    <property type="gene ID" value="SEVIR_8G205600v2"/>
</dbReference>
<proteinExistence type="inferred from homology"/>
<dbReference type="SUPFAM" id="SSF49599">
    <property type="entry name" value="TRAF domain-like"/>
    <property type="match status" value="1"/>
</dbReference>
<dbReference type="Proteomes" id="UP000298652">
    <property type="component" value="Chromosome 8"/>
</dbReference>
<feature type="domain" description="MATH" evidence="4">
    <location>
        <begin position="26"/>
        <end position="160"/>
    </location>
</feature>
<dbReference type="PROSITE" id="PS50097">
    <property type="entry name" value="BTB"/>
    <property type="match status" value="1"/>
</dbReference>
<dbReference type="Gene3D" id="2.60.210.10">
    <property type="entry name" value="Apoptosis, Tumor Necrosis Factor Receptor Associated Protein 2, Chain A"/>
    <property type="match status" value="1"/>
</dbReference>
<feature type="domain" description="BTB" evidence="3">
    <location>
        <begin position="197"/>
        <end position="264"/>
    </location>
</feature>
<dbReference type="InterPro" id="IPR008974">
    <property type="entry name" value="TRAF-like"/>
</dbReference>
<name>A0A4U6THM8_SETVI</name>
<comment type="similarity">
    <text evidence="2">Belongs to the Tdpoz family.</text>
</comment>
<evidence type="ECO:0000259" key="4">
    <source>
        <dbReference type="PROSITE" id="PS50144"/>
    </source>
</evidence>
<dbReference type="OMA" id="KEACFAY"/>
<dbReference type="Pfam" id="PF24570">
    <property type="entry name" value="BACK_BPM_SPOP"/>
    <property type="match status" value="1"/>
</dbReference>
<keyword evidence="6" id="KW-1185">Reference proteome</keyword>
<dbReference type="PANTHER" id="PTHR26379:SF457">
    <property type="entry name" value="BTB DOMAIN-CONTAINING PROTEIN"/>
    <property type="match status" value="1"/>
</dbReference>
<organism evidence="5 6">
    <name type="scientific">Setaria viridis</name>
    <name type="common">Green bristlegrass</name>
    <name type="synonym">Setaria italica subsp. viridis</name>
    <dbReference type="NCBI Taxonomy" id="4556"/>
    <lineage>
        <taxon>Eukaryota</taxon>
        <taxon>Viridiplantae</taxon>
        <taxon>Streptophyta</taxon>
        <taxon>Embryophyta</taxon>
        <taxon>Tracheophyta</taxon>
        <taxon>Spermatophyta</taxon>
        <taxon>Magnoliopsida</taxon>
        <taxon>Liliopsida</taxon>
        <taxon>Poales</taxon>
        <taxon>Poaceae</taxon>
        <taxon>PACMAD clade</taxon>
        <taxon>Panicoideae</taxon>
        <taxon>Panicodae</taxon>
        <taxon>Paniceae</taxon>
        <taxon>Cenchrinae</taxon>
        <taxon>Setaria</taxon>
    </lineage>
</organism>
<evidence type="ECO:0000256" key="2">
    <source>
        <dbReference type="ARBA" id="ARBA00010846"/>
    </source>
</evidence>